<dbReference type="Pfam" id="PF14081">
    <property type="entry name" value="DUF4262"/>
    <property type="match status" value="1"/>
</dbReference>
<protein>
    <submittedName>
        <fullName evidence="1">DUF4262 domain-containing protein</fullName>
    </submittedName>
</protein>
<evidence type="ECO:0000313" key="2">
    <source>
        <dbReference type="Proteomes" id="UP001357223"/>
    </source>
</evidence>
<keyword evidence="2" id="KW-1185">Reference proteome</keyword>
<reference evidence="1 2" key="1">
    <citation type="submission" date="2023-10" db="EMBL/GenBank/DDBJ databases">
        <title>Niallia locisalis sp.nov. isolated from a salt pond sample.</title>
        <authorList>
            <person name="Li X.-J."/>
            <person name="Dong L."/>
        </authorList>
    </citation>
    <scope>NUCLEOTIDE SEQUENCE [LARGE SCALE GENOMIC DNA]</scope>
    <source>
        <strain evidence="1 2">DSM 29761</strain>
    </source>
</reference>
<organism evidence="1 2">
    <name type="scientific">Niallia oryzisoli</name>
    <dbReference type="NCBI Taxonomy" id="1737571"/>
    <lineage>
        <taxon>Bacteria</taxon>
        <taxon>Bacillati</taxon>
        <taxon>Bacillota</taxon>
        <taxon>Bacilli</taxon>
        <taxon>Bacillales</taxon>
        <taxon>Bacillaceae</taxon>
        <taxon>Niallia</taxon>
    </lineage>
</organism>
<dbReference type="InterPro" id="IPR025358">
    <property type="entry name" value="DUF4262"/>
</dbReference>
<proteinExistence type="predicted"/>
<name>A0ABZ2C7H0_9BACI</name>
<dbReference type="RefSeq" id="WP_338448458.1">
    <property type="nucleotide sequence ID" value="NZ_CP137640.1"/>
</dbReference>
<accession>A0ABZ2C7H0</accession>
<dbReference type="Proteomes" id="UP001357223">
    <property type="component" value="Chromosome"/>
</dbReference>
<sequence length="128" mass="15290">MLEEYGWYMDAIFAEEYDEIHANYHTHGVQENFNHMDFQIVLNMDPEVANDIFFTLIDDINKGKRFEEGKEYSDILEGFKVTFKQYREMGRDVLRVLLPDEDGILPTEENCDEYYKTQLDDYDFDGND</sequence>
<gene>
    <name evidence="1" type="ORF">R4Z09_19805</name>
</gene>
<dbReference type="EMBL" id="CP137640">
    <property type="protein sequence ID" value="WVX79524.1"/>
    <property type="molecule type" value="Genomic_DNA"/>
</dbReference>
<evidence type="ECO:0000313" key="1">
    <source>
        <dbReference type="EMBL" id="WVX79524.1"/>
    </source>
</evidence>